<gene>
    <name evidence="3" type="ORF">G5B91_16515</name>
    <name evidence="4" type="ORF">G5B91_16570</name>
    <name evidence="5" type="ORF">G5B91_16625</name>
</gene>
<evidence type="ECO:0000259" key="2">
    <source>
        <dbReference type="PROSITE" id="PS50943"/>
    </source>
</evidence>
<dbReference type="GO" id="GO:0003677">
    <property type="term" value="F:DNA binding"/>
    <property type="evidence" value="ECO:0007669"/>
    <property type="project" value="UniProtKB-KW"/>
</dbReference>
<proteinExistence type="predicted"/>
<dbReference type="Gene3D" id="1.10.260.40">
    <property type="entry name" value="lambda repressor-like DNA-binding domains"/>
    <property type="match status" value="1"/>
</dbReference>
<dbReference type="EMBL" id="CP049140">
    <property type="protein sequence ID" value="QIE87797.1"/>
    <property type="molecule type" value="Genomic_DNA"/>
</dbReference>
<dbReference type="Pfam" id="PF01381">
    <property type="entry name" value="HTH_3"/>
    <property type="match status" value="1"/>
</dbReference>
<dbReference type="EMBL" id="CP049140">
    <property type="protein sequence ID" value="QIE87808.1"/>
    <property type="molecule type" value="Genomic_DNA"/>
</dbReference>
<reference evidence="4 6" key="1">
    <citation type="submission" date="2020-02" db="EMBL/GenBank/DDBJ databases">
        <title>Integrative conjugative elements (ICEs) and plasmids drive adaptation of Pseudomonas nitroreducens strain HBP1 to wastewater environment.</title>
        <authorList>
            <person name="Sentchilo V."/>
            <person name="Carraro N."/>
            <person name="Bertelli C."/>
            <person name="van der Meer J.R."/>
        </authorList>
    </citation>
    <scope>NUCLEOTIDE SEQUENCE [LARGE SCALE GENOMIC DNA]</scope>
    <source>
        <strain evidence="4 6">HBP1</strain>
    </source>
</reference>
<evidence type="ECO:0000313" key="4">
    <source>
        <dbReference type="EMBL" id="QIE87797.1"/>
    </source>
</evidence>
<accession>A0A6G6IXW5</accession>
<feature type="domain" description="HTH cro/C1-type" evidence="2">
    <location>
        <begin position="7"/>
        <end position="61"/>
    </location>
</feature>
<dbReference type="KEGG" id="pnt:G5B91_16515"/>
<dbReference type="InterPro" id="IPR010982">
    <property type="entry name" value="Lambda_DNA-bd_dom_sf"/>
</dbReference>
<evidence type="ECO:0000313" key="3">
    <source>
        <dbReference type="EMBL" id="QIE87786.1"/>
    </source>
</evidence>
<dbReference type="Proteomes" id="UP000501063">
    <property type="component" value="Chromosome"/>
</dbReference>
<dbReference type="EMBL" id="CP049140">
    <property type="protein sequence ID" value="QIE87786.1"/>
    <property type="molecule type" value="Genomic_DNA"/>
</dbReference>
<evidence type="ECO:0000313" key="5">
    <source>
        <dbReference type="EMBL" id="QIE87808.1"/>
    </source>
</evidence>
<dbReference type="SUPFAM" id="SSF47413">
    <property type="entry name" value="lambda repressor-like DNA-binding domains"/>
    <property type="match status" value="1"/>
</dbReference>
<dbReference type="KEGG" id="pnt:G5B91_16570"/>
<evidence type="ECO:0000313" key="6">
    <source>
        <dbReference type="Proteomes" id="UP000501063"/>
    </source>
</evidence>
<dbReference type="PANTHER" id="PTHR46558:SF11">
    <property type="entry name" value="HTH-TYPE TRANSCRIPTIONAL REGULATOR XRE"/>
    <property type="match status" value="1"/>
</dbReference>
<name>A0A6G6IXW5_PSENT</name>
<evidence type="ECO:0000256" key="1">
    <source>
        <dbReference type="ARBA" id="ARBA00023125"/>
    </source>
</evidence>
<dbReference type="SMART" id="SM00530">
    <property type="entry name" value="HTH_XRE"/>
    <property type="match status" value="1"/>
</dbReference>
<dbReference type="PANTHER" id="PTHR46558">
    <property type="entry name" value="TRACRIPTIONAL REGULATORY PROTEIN-RELATED-RELATED"/>
    <property type="match status" value="1"/>
</dbReference>
<organism evidence="4 6">
    <name type="scientific">Pseudomonas nitroreducens</name>
    <dbReference type="NCBI Taxonomy" id="46680"/>
    <lineage>
        <taxon>Bacteria</taxon>
        <taxon>Pseudomonadati</taxon>
        <taxon>Pseudomonadota</taxon>
        <taxon>Gammaproteobacteria</taxon>
        <taxon>Pseudomonadales</taxon>
        <taxon>Pseudomonadaceae</taxon>
        <taxon>Pseudomonas</taxon>
    </lineage>
</organism>
<dbReference type="PROSITE" id="PS50943">
    <property type="entry name" value="HTH_CROC1"/>
    <property type="match status" value="1"/>
</dbReference>
<keyword evidence="1" id="KW-0238">DNA-binding</keyword>
<dbReference type="CDD" id="cd00093">
    <property type="entry name" value="HTH_XRE"/>
    <property type="match status" value="1"/>
</dbReference>
<dbReference type="RefSeq" id="WP_024767409.1">
    <property type="nucleotide sequence ID" value="NZ_CP049140.1"/>
</dbReference>
<dbReference type="KEGG" id="pnt:G5B91_16625"/>
<sequence>MTIGENLKRARKAKDVSQAALAERVGAGKSTYIGWEHDTNPPPADKLVLLARELDMSVDALLFGEAAGVSADLRDIFRRFDDLPAPAKAQAKLLLRALLFSLESGLQQAEEHAA</sequence>
<dbReference type="InterPro" id="IPR001387">
    <property type="entry name" value="Cro/C1-type_HTH"/>
</dbReference>
<protein>
    <submittedName>
        <fullName evidence="4">Helix-turn-helix transcriptional regulator</fullName>
    </submittedName>
</protein>
<dbReference type="AlphaFoldDB" id="A0A6G6IXW5"/>